<keyword evidence="2" id="KW-1185">Reference proteome</keyword>
<evidence type="ECO:0000313" key="1">
    <source>
        <dbReference type="EMBL" id="KPV77412.1"/>
    </source>
</evidence>
<evidence type="ECO:0000313" key="2">
    <source>
        <dbReference type="Proteomes" id="UP000053890"/>
    </source>
</evidence>
<dbReference type="Proteomes" id="UP000053890">
    <property type="component" value="Unassembled WGS sequence"/>
</dbReference>
<organism evidence="1 2">
    <name type="scientific">Rhodotorula graminis (strain WP1)</name>
    <dbReference type="NCBI Taxonomy" id="578459"/>
    <lineage>
        <taxon>Eukaryota</taxon>
        <taxon>Fungi</taxon>
        <taxon>Dikarya</taxon>
        <taxon>Basidiomycota</taxon>
        <taxon>Pucciniomycotina</taxon>
        <taxon>Microbotryomycetes</taxon>
        <taxon>Sporidiobolales</taxon>
        <taxon>Sporidiobolaceae</taxon>
        <taxon>Rhodotorula</taxon>
    </lineage>
</organism>
<protein>
    <submittedName>
        <fullName evidence="1">Uncharacterized protein</fullName>
    </submittedName>
</protein>
<dbReference type="AlphaFoldDB" id="A0A194S9X9"/>
<proteinExistence type="predicted"/>
<dbReference type="EMBL" id="KQ474074">
    <property type="protein sequence ID" value="KPV77412.1"/>
    <property type="molecule type" value="Genomic_DNA"/>
</dbReference>
<gene>
    <name evidence="1" type="ORF">RHOBADRAFT_51268</name>
</gene>
<name>A0A194S9X9_RHOGW</name>
<dbReference type="RefSeq" id="XP_018273461.1">
    <property type="nucleotide sequence ID" value="XM_018415748.1"/>
</dbReference>
<dbReference type="OrthoDB" id="10665309at2759"/>
<dbReference type="GeneID" id="28976196"/>
<accession>A0A194S9X9</accession>
<reference evidence="1 2" key="1">
    <citation type="journal article" date="2015" name="Front. Microbiol.">
        <title>Genome sequence of the plant growth promoting endophytic yeast Rhodotorula graminis WP1.</title>
        <authorList>
            <person name="Firrincieli A."/>
            <person name="Otillar R."/>
            <person name="Salamov A."/>
            <person name="Schmutz J."/>
            <person name="Khan Z."/>
            <person name="Redman R.S."/>
            <person name="Fleck N.D."/>
            <person name="Lindquist E."/>
            <person name="Grigoriev I.V."/>
            <person name="Doty S.L."/>
        </authorList>
    </citation>
    <scope>NUCLEOTIDE SEQUENCE [LARGE SCALE GENOMIC DNA]</scope>
    <source>
        <strain evidence="1 2">WP1</strain>
    </source>
</reference>
<sequence length="244" mass="26838">MHRQSRIYASRHGPHDMMATAVGGHSDTSKLQQAGLGDDSMLSFISAALESLLEDVDIDYPVVTRRWSFAIAGKQANDTMPLHQAFEIWAWPESASKDALLPFHRKPGAGHLTRFWKLVADGPTAVLAPADRVHASGTTVHAALWRMYGADEGSTGFVPELEKARAGVEGKKAAFRWFWFDRRKAPGAAGVLAPLTELQMRHELTAVFPENIELVGGEPGRSLYPLVDDCLVAVFFERKPSHIP</sequence>